<keyword evidence="3" id="KW-0489">Methyltransferase</keyword>
<dbReference type="AlphaFoldDB" id="A0A2U1JT86"/>
<dbReference type="RefSeq" id="WP_116555684.1">
    <property type="nucleotide sequence ID" value="NZ_QCZG01000037.1"/>
</dbReference>
<keyword evidence="1 3" id="KW-0808">Transferase</keyword>
<dbReference type="GO" id="GO:0032259">
    <property type="term" value="P:methylation"/>
    <property type="evidence" value="ECO:0007669"/>
    <property type="project" value="UniProtKB-KW"/>
</dbReference>
<evidence type="ECO:0000313" key="4">
    <source>
        <dbReference type="Proteomes" id="UP000245998"/>
    </source>
</evidence>
<gene>
    <name evidence="3" type="ORF">DCC39_14850</name>
</gene>
<evidence type="ECO:0000259" key="2">
    <source>
        <dbReference type="Pfam" id="PF13649"/>
    </source>
</evidence>
<evidence type="ECO:0000256" key="1">
    <source>
        <dbReference type="ARBA" id="ARBA00022679"/>
    </source>
</evidence>
<accession>A0A2U1JT86</accession>
<reference evidence="3 4" key="1">
    <citation type="submission" date="2018-04" db="EMBL/GenBank/DDBJ databases">
        <title>Camelliibacillus theae gen. nov., sp. nov., isolated from Pu'er tea.</title>
        <authorList>
            <person name="Niu L."/>
        </authorList>
    </citation>
    <scope>NUCLEOTIDE SEQUENCE [LARGE SCALE GENOMIC DNA]</scope>
    <source>
        <strain evidence="3 4">T8</strain>
    </source>
</reference>
<dbReference type="GO" id="GO:0008168">
    <property type="term" value="F:methyltransferase activity"/>
    <property type="evidence" value="ECO:0007669"/>
    <property type="project" value="UniProtKB-KW"/>
</dbReference>
<protein>
    <submittedName>
        <fullName evidence="3">SAM-dependent methyltransferase</fullName>
    </submittedName>
</protein>
<dbReference type="EMBL" id="QCZG01000037">
    <property type="protein sequence ID" value="PWA08420.1"/>
    <property type="molecule type" value="Genomic_DNA"/>
</dbReference>
<organism evidence="3 4">
    <name type="scientific">Pueribacillus theae</name>
    <dbReference type="NCBI Taxonomy" id="2171751"/>
    <lineage>
        <taxon>Bacteria</taxon>
        <taxon>Bacillati</taxon>
        <taxon>Bacillota</taxon>
        <taxon>Bacilli</taxon>
        <taxon>Bacillales</taxon>
        <taxon>Bacillaceae</taxon>
        <taxon>Pueribacillus</taxon>
    </lineage>
</organism>
<dbReference type="PANTHER" id="PTHR43861">
    <property type="entry name" value="TRANS-ACONITATE 2-METHYLTRANSFERASE-RELATED"/>
    <property type="match status" value="1"/>
</dbReference>
<dbReference type="Proteomes" id="UP000245998">
    <property type="component" value="Unassembled WGS sequence"/>
</dbReference>
<dbReference type="OrthoDB" id="9804312at2"/>
<feature type="domain" description="Methyltransferase" evidence="2">
    <location>
        <begin position="38"/>
        <end position="129"/>
    </location>
</feature>
<sequence>MKFSWHDRFDTEEYIYGEEPNPLVVEQIERLRGCNKVVAFAEGEGRNAVFLAREGFDVTAYDLAESGSKKTEKLAEKHGVSVMTKKVDLIRDEVEANEFDAAIMIFGHFREKDQKNVFEKLLKAVKPGGIILMEVYSKEQLNYKTGGPDDRDMLYDPKNILEWCKRHHVLHFFYGEQIREEGSRHTGLAHVVQLVLKKRRLG</sequence>
<dbReference type="CDD" id="cd02440">
    <property type="entry name" value="AdoMet_MTases"/>
    <property type="match status" value="1"/>
</dbReference>
<comment type="caution">
    <text evidence="3">The sequence shown here is derived from an EMBL/GenBank/DDBJ whole genome shotgun (WGS) entry which is preliminary data.</text>
</comment>
<dbReference type="Pfam" id="PF13649">
    <property type="entry name" value="Methyltransf_25"/>
    <property type="match status" value="1"/>
</dbReference>
<dbReference type="InterPro" id="IPR041698">
    <property type="entry name" value="Methyltransf_25"/>
</dbReference>
<dbReference type="Gene3D" id="3.40.50.150">
    <property type="entry name" value="Vaccinia Virus protein VP39"/>
    <property type="match status" value="1"/>
</dbReference>
<dbReference type="SUPFAM" id="SSF53335">
    <property type="entry name" value="S-adenosyl-L-methionine-dependent methyltransferases"/>
    <property type="match status" value="1"/>
</dbReference>
<dbReference type="InterPro" id="IPR029063">
    <property type="entry name" value="SAM-dependent_MTases_sf"/>
</dbReference>
<name>A0A2U1JT86_9BACI</name>
<evidence type="ECO:0000313" key="3">
    <source>
        <dbReference type="EMBL" id="PWA08420.1"/>
    </source>
</evidence>
<keyword evidence="4" id="KW-1185">Reference proteome</keyword>
<dbReference type="PANTHER" id="PTHR43861:SF3">
    <property type="entry name" value="PUTATIVE (AFU_ORTHOLOGUE AFUA_2G14390)-RELATED"/>
    <property type="match status" value="1"/>
</dbReference>
<proteinExistence type="predicted"/>